<keyword evidence="5 7" id="KW-0238">DNA-binding</keyword>
<comment type="subcellular location">
    <subcellularLocation>
        <location evidence="7">Cytoplasm</location>
        <location evidence="7">Nucleoid</location>
    </subcellularLocation>
</comment>
<comment type="similarity">
    <text evidence="7">Belongs to the MraZ family.</text>
</comment>
<evidence type="ECO:0000313" key="11">
    <source>
        <dbReference type="Proteomes" id="UP000321523"/>
    </source>
</evidence>
<dbReference type="GO" id="GO:0003700">
    <property type="term" value="F:DNA-binding transcription factor activity"/>
    <property type="evidence" value="ECO:0007669"/>
    <property type="project" value="UniProtKB-UniRule"/>
</dbReference>
<dbReference type="Pfam" id="PF02381">
    <property type="entry name" value="MraZ"/>
    <property type="match status" value="1"/>
</dbReference>
<keyword evidence="6 7" id="KW-0804">Transcription</keyword>
<protein>
    <recommendedName>
        <fullName evidence="1 7">Transcriptional regulator MraZ</fullName>
    </recommendedName>
</protein>
<evidence type="ECO:0000256" key="4">
    <source>
        <dbReference type="ARBA" id="ARBA00023015"/>
    </source>
</evidence>
<dbReference type="GO" id="GO:2000143">
    <property type="term" value="P:negative regulation of DNA-templated transcription initiation"/>
    <property type="evidence" value="ECO:0007669"/>
    <property type="project" value="TreeGrafter"/>
</dbReference>
<dbReference type="Gene3D" id="3.40.1550.20">
    <property type="entry name" value="Transcriptional regulator MraZ domain"/>
    <property type="match status" value="1"/>
</dbReference>
<proteinExistence type="inferred from homology"/>
<comment type="subunit">
    <text evidence="7">Forms oligomers.</text>
</comment>
<comment type="caution">
    <text evidence="10">The sequence shown here is derived from an EMBL/GenBank/DDBJ whole genome shotgun (WGS) entry which is preliminary data.</text>
</comment>
<keyword evidence="11" id="KW-1185">Reference proteome</keyword>
<dbReference type="InterPro" id="IPR037914">
    <property type="entry name" value="SpoVT-AbrB_sf"/>
</dbReference>
<dbReference type="RefSeq" id="WP_044429606.1">
    <property type="nucleotide sequence ID" value="NZ_BJYZ01000020.1"/>
</dbReference>
<dbReference type="GO" id="GO:0000976">
    <property type="term" value="F:transcription cis-regulatory region binding"/>
    <property type="evidence" value="ECO:0007669"/>
    <property type="project" value="TreeGrafter"/>
</dbReference>
<dbReference type="InterPro" id="IPR038619">
    <property type="entry name" value="MraZ_sf"/>
</dbReference>
<evidence type="ECO:0000256" key="2">
    <source>
        <dbReference type="ARBA" id="ARBA00022490"/>
    </source>
</evidence>
<evidence type="ECO:0000256" key="8">
    <source>
        <dbReference type="SAM" id="MobiDB-lite"/>
    </source>
</evidence>
<keyword evidence="4 7" id="KW-0805">Transcription regulation</keyword>
<feature type="domain" description="SpoVT-AbrB" evidence="9">
    <location>
        <begin position="7"/>
        <end position="58"/>
    </location>
</feature>
<reference evidence="10 11" key="1">
    <citation type="submission" date="2019-07" db="EMBL/GenBank/DDBJ databases">
        <title>Whole genome shotgun sequence of Skermanella aerolata NBRC 106429.</title>
        <authorList>
            <person name="Hosoyama A."/>
            <person name="Uohara A."/>
            <person name="Ohji S."/>
            <person name="Ichikawa N."/>
        </authorList>
    </citation>
    <scope>NUCLEOTIDE SEQUENCE [LARGE SCALE GENOMIC DNA]</scope>
    <source>
        <strain evidence="10 11">NBRC 106429</strain>
    </source>
</reference>
<organism evidence="10 11">
    <name type="scientific">Skermanella aerolata</name>
    <dbReference type="NCBI Taxonomy" id="393310"/>
    <lineage>
        <taxon>Bacteria</taxon>
        <taxon>Pseudomonadati</taxon>
        <taxon>Pseudomonadota</taxon>
        <taxon>Alphaproteobacteria</taxon>
        <taxon>Rhodospirillales</taxon>
        <taxon>Azospirillaceae</taxon>
        <taxon>Skermanella</taxon>
    </lineage>
</organism>
<dbReference type="EMBL" id="BJYZ01000020">
    <property type="protein sequence ID" value="GEO40199.1"/>
    <property type="molecule type" value="Genomic_DNA"/>
</dbReference>
<keyword evidence="3" id="KW-0677">Repeat</keyword>
<dbReference type="HAMAP" id="MF_01008">
    <property type="entry name" value="MraZ"/>
    <property type="match status" value="1"/>
</dbReference>
<dbReference type="GO" id="GO:0005737">
    <property type="term" value="C:cytoplasm"/>
    <property type="evidence" value="ECO:0007669"/>
    <property type="project" value="UniProtKB-UniRule"/>
</dbReference>
<dbReference type="CDD" id="cd16320">
    <property type="entry name" value="MraZ_N"/>
    <property type="match status" value="1"/>
</dbReference>
<evidence type="ECO:0000256" key="7">
    <source>
        <dbReference type="HAMAP-Rule" id="MF_01008"/>
    </source>
</evidence>
<evidence type="ECO:0000313" key="10">
    <source>
        <dbReference type="EMBL" id="GEO40199.1"/>
    </source>
</evidence>
<dbReference type="Proteomes" id="UP000321523">
    <property type="component" value="Unassembled WGS sequence"/>
</dbReference>
<dbReference type="OrthoDB" id="9807753at2"/>
<dbReference type="PANTHER" id="PTHR34701:SF1">
    <property type="entry name" value="TRANSCRIPTIONAL REGULATOR MRAZ"/>
    <property type="match status" value="1"/>
</dbReference>
<evidence type="ECO:0000259" key="9">
    <source>
        <dbReference type="PROSITE" id="PS51740"/>
    </source>
</evidence>
<dbReference type="InterPro" id="IPR003444">
    <property type="entry name" value="MraZ"/>
</dbReference>
<dbReference type="GO" id="GO:0009295">
    <property type="term" value="C:nucleoid"/>
    <property type="evidence" value="ECO:0007669"/>
    <property type="project" value="UniProtKB-SubCell"/>
</dbReference>
<dbReference type="AlphaFoldDB" id="A0A512DUQ0"/>
<dbReference type="InterPro" id="IPR035642">
    <property type="entry name" value="MraZ_N"/>
</dbReference>
<dbReference type="PANTHER" id="PTHR34701">
    <property type="entry name" value="TRANSCRIPTIONAL REGULATOR MRAZ"/>
    <property type="match status" value="1"/>
</dbReference>
<gene>
    <name evidence="7 10" type="primary">mraZ</name>
    <name evidence="10" type="ORF">SAE02_43470</name>
</gene>
<dbReference type="SUPFAM" id="SSF89447">
    <property type="entry name" value="AbrB/MazE/MraZ-like"/>
    <property type="match status" value="1"/>
</dbReference>
<feature type="region of interest" description="Disordered" evidence="8">
    <location>
        <begin position="143"/>
        <end position="165"/>
    </location>
</feature>
<dbReference type="InterPro" id="IPR035644">
    <property type="entry name" value="MraZ_C"/>
</dbReference>
<evidence type="ECO:0000256" key="5">
    <source>
        <dbReference type="ARBA" id="ARBA00023125"/>
    </source>
</evidence>
<dbReference type="InterPro" id="IPR007159">
    <property type="entry name" value="SpoVT-AbrB_dom"/>
</dbReference>
<dbReference type="InterPro" id="IPR020603">
    <property type="entry name" value="MraZ_dom"/>
</dbReference>
<dbReference type="PROSITE" id="PS51740">
    <property type="entry name" value="SPOVT_ABRB"/>
    <property type="match status" value="2"/>
</dbReference>
<feature type="domain" description="SpoVT-AbrB" evidence="9">
    <location>
        <begin position="87"/>
        <end position="130"/>
    </location>
</feature>
<dbReference type="CDD" id="cd16321">
    <property type="entry name" value="MraZ_C"/>
    <property type="match status" value="1"/>
</dbReference>
<sequence length="165" mass="18011">MAVFLSTYLNKVDKKGRVSVPSQFRTVLAKQSPEGTATGLVVFRSLQFSALEACSPEHMEKLAADLEQMDISAEERDLYEMTIFGDSVQLPVDGDGRILLPQDLMDYAGITEQASFVGRSKTFQIWEPGAYQARVEEARAQSRASGISLSSISSARRAAASPSKD</sequence>
<keyword evidence="2 7" id="KW-0963">Cytoplasm</keyword>
<evidence type="ECO:0000256" key="1">
    <source>
        <dbReference type="ARBA" id="ARBA00013860"/>
    </source>
</evidence>
<name>A0A512DUQ0_9PROT</name>
<accession>A0A512DUQ0</accession>
<evidence type="ECO:0000256" key="6">
    <source>
        <dbReference type="ARBA" id="ARBA00023163"/>
    </source>
</evidence>
<evidence type="ECO:0000256" key="3">
    <source>
        <dbReference type="ARBA" id="ARBA00022737"/>
    </source>
</evidence>